<sequence>MQKSKSIARIVGPTLIVMVSSEMKFWNPTLYDSQILPLVYFSGVLFFVAGLSIVSTHNTWVRDWRLCLTGIGWLGMLLGIIRMLFPQYCMNSFENGLPALITEIILIFTGIFLTFKAYSPLNRL</sequence>
<keyword evidence="1" id="KW-0472">Membrane</keyword>
<name>A0A1T5B7D5_9BACT</name>
<protein>
    <submittedName>
        <fullName evidence="2">Uncharacterized protein</fullName>
    </submittedName>
</protein>
<proteinExistence type="predicted"/>
<keyword evidence="1" id="KW-0812">Transmembrane</keyword>
<dbReference type="OrthoDB" id="572589at2"/>
<accession>A0A1T5B7D5</accession>
<evidence type="ECO:0000313" key="2">
    <source>
        <dbReference type="EMBL" id="SKB43168.1"/>
    </source>
</evidence>
<dbReference type="STRING" id="651661.SAMN05660293_00079"/>
<gene>
    <name evidence="2" type="ORF">SAMN05660293_00079</name>
</gene>
<dbReference type="Proteomes" id="UP000190897">
    <property type="component" value="Unassembled WGS sequence"/>
</dbReference>
<feature type="transmembrane region" description="Helical" evidence="1">
    <location>
        <begin position="97"/>
        <end position="118"/>
    </location>
</feature>
<keyword evidence="1" id="KW-1133">Transmembrane helix</keyword>
<dbReference type="AlphaFoldDB" id="A0A1T5B7D5"/>
<reference evidence="3" key="1">
    <citation type="submission" date="2017-02" db="EMBL/GenBank/DDBJ databases">
        <authorList>
            <person name="Varghese N."/>
            <person name="Submissions S."/>
        </authorList>
    </citation>
    <scope>NUCLEOTIDE SEQUENCE [LARGE SCALE GENOMIC DNA]</scope>
    <source>
        <strain evidence="3">DSM 22270</strain>
    </source>
</reference>
<dbReference type="EMBL" id="FUZA01000001">
    <property type="protein sequence ID" value="SKB43168.1"/>
    <property type="molecule type" value="Genomic_DNA"/>
</dbReference>
<feature type="transmembrane region" description="Helical" evidence="1">
    <location>
        <begin position="35"/>
        <end position="54"/>
    </location>
</feature>
<feature type="transmembrane region" description="Helical" evidence="1">
    <location>
        <begin position="66"/>
        <end position="85"/>
    </location>
</feature>
<evidence type="ECO:0000313" key="3">
    <source>
        <dbReference type="Proteomes" id="UP000190897"/>
    </source>
</evidence>
<organism evidence="2 3">
    <name type="scientific">Dyadobacter psychrophilus</name>
    <dbReference type="NCBI Taxonomy" id="651661"/>
    <lineage>
        <taxon>Bacteria</taxon>
        <taxon>Pseudomonadati</taxon>
        <taxon>Bacteroidota</taxon>
        <taxon>Cytophagia</taxon>
        <taxon>Cytophagales</taxon>
        <taxon>Spirosomataceae</taxon>
        <taxon>Dyadobacter</taxon>
    </lineage>
</organism>
<keyword evidence="3" id="KW-1185">Reference proteome</keyword>
<evidence type="ECO:0000256" key="1">
    <source>
        <dbReference type="SAM" id="Phobius"/>
    </source>
</evidence>